<reference evidence="2" key="1">
    <citation type="submission" date="2016-06" db="EMBL/GenBank/DDBJ databases">
        <authorList>
            <person name="Varghese N."/>
            <person name="Submissions Spin"/>
        </authorList>
    </citation>
    <scope>NUCLEOTIDE SEQUENCE [LARGE SCALE GENOMIC DNA]</scope>
    <source>
        <strain evidence="2">DSM 45431</strain>
    </source>
</reference>
<accession>A0A1C6SLY0</accession>
<protein>
    <submittedName>
        <fullName evidence="1">Uncharacterized protein</fullName>
    </submittedName>
</protein>
<evidence type="ECO:0000313" key="1">
    <source>
        <dbReference type="EMBL" id="SCL30377.1"/>
    </source>
</evidence>
<proteinExistence type="predicted"/>
<dbReference type="EMBL" id="FMHV01000002">
    <property type="protein sequence ID" value="SCL30377.1"/>
    <property type="molecule type" value="Genomic_DNA"/>
</dbReference>
<gene>
    <name evidence="1" type="ORF">GA0070624_4060</name>
</gene>
<organism evidence="1 2">
    <name type="scientific">Micromonospora rhizosphaerae</name>
    <dbReference type="NCBI Taxonomy" id="568872"/>
    <lineage>
        <taxon>Bacteria</taxon>
        <taxon>Bacillati</taxon>
        <taxon>Actinomycetota</taxon>
        <taxon>Actinomycetes</taxon>
        <taxon>Micromonosporales</taxon>
        <taxon>Micromonosporaceae</taxon>
        <taxon>Micromonospora</taxon>
    </lineage>
</organism>
<name>A0A1C6SLY0_9ACTN</name>
<dbReference type="Proteomes" id="UP000199413">
    <property type="component" value="Unassembled WGS sequence"/>
</dbReference>
<dbReference type="STRING" id="568872.GA0070624_4060"/>
<dbReference type="AlphaFoldDB" id="A0A1C6SLY0"/>
<evidence type="ECO:0000313" key="2">
    <source>
        <dbReference type="Proteomes" id="UP000199413"/>
    </source>
</evidence>
<sequence length="167" mass="18049">MLAPMHETARLAGFFAAHGIWSVSDGTTLTPLLGYEHAGGDRGMDRFAFDDVGAGAQAGQEALQANRYDAVRAVLVVDGYLHLPTGRTDALIVDAVEYGPARRSFKMGVPYRPQPSPQGFAVHRPKFIEVVGVNRQDYPELADAFFAGVDAHERAAPVWNANLDPSI</sequence>
<keyword evidence="2" id="KW-1185">Reference proteome</keyword>